<evidence type="ECO:0000313" key="3">
    <source>
        <dbReference type="Proteomes" id="UP000279236"/>
    </source>
</evidence>
<dbReference type="EMBL" id="RSCE01000002">
    <property type="protein sequence ID" value="RSH85856.1"/>
    <property type="molecule type" value="Genomic_DNA"/>
</dbReference>
<proteinExistence type="predicted"/>
<feature type="region of interest" description="Disordered" evidence="1">
    <location>
        <begin position="284"/>
        <end position="304"/>
    </location>
</feature>
<feature type="compositionally biased region" description="Low complexity" evidence="1">
    <location>
        <begin position="284"/>
        <end position="299"/>
    </location>
</feature>
<dbReference type="GeneID" id="39588579"/>
<reference evidence="2 3" key="1">
    <citation type="submission" date="2018-11" db="EMBL/GenBank/DDBJ databases">
        <title>Genome sequence of Apiotrichum porosum DSM 27194.</title>
        <authorList>
            <person name="Aliyu H."/>
            <person name="Gorte O."/>
            <person name="Ochsenreither K."/>
        </authorList>
    </citation>
    <scope>NUCLEOTIDE SEQUENCE [LARGE SCALE GENOMIC DNA]</scope>
    <source>
        <strain evidence="2 3">DSM 27194</strain>
    </source>
</reference>
<comment type="caution">
    <text evidence="2">The sequence shown here is derived from an EMBL/GenBank/DDBJ whole genome shotgun (WGS) entry which is preliminary data.</text>
</comment>
<organism evidence="2 3">
    <name type="scientific">Apiotrichum porosum</name>
    <dbReference type="NCBI Taxonomy" id="105984"/>
    <lineage>
        <taxon>Eukaryota</taxon>
        <taxon>Fungi</taxon>
        <taxon>Dikarya</taxon>
        <taxon>Basidiomycota</taxon>
        <taxon>Agaricomycotina</taxon>
        <taxon>Tremellomycetes</taxon>
        <taxon>Trichosporonales</taxon>
        <taxon>Trichosporonaceae</taxon>
        <taxon>Apiotrichum</taxon>
    </lineage>
</organism>
<gene>
    <name evidence="2" type="ORF">EHS24_004036</name>
</gene>
<protein>
    <submittedName>
        <fullName evidence="2">Uncharacterized protein</fullName>
    </submittedName>
</protein>
<feature type="compositionally biased region" description="Low complexity" evidence="1">
    <location>
        <begin position="26"/>
        <end position="53"/>
    </location>
</feature>
<feature type="compositionally biased region" description="Low complexity" evidence="1">
    <location>
        <begin position="72"/>
        <end position="106"/>
    </location>
</feature>
<dbReference type="AlphaFoldDB" id="A0A427Y435"/>
<evidence type="ECO:0000313" key="2">
    <source>
        <dbReference type="EMBL" id="RSH85856.1"/>
    </source>
</evidence>
<evidence type="ECO:0000256" key="1">
    <source>
        <dbReference type="SAM" id="MobiDB-lite"/>
    </source>
</evidence>
<feature type="compositionally biased region" description="Polar residues" evidence="1">
    <location>
        <begin position="128"/>
        <end position="149"/>
    </location>
</feature>
<feature type="compositionally biased region" description="Polar residues" evidence="1">
    <location>
        <begin position="54"/>
        <end position="63"/>
    </location>
</feature>
<dbReference type="Proteomes" id="UP000279236">
    <property type="component" value="Unassembled WGS sequence"/>
</dbReference>
<keyword evidence="3" id="KW-1185">Reference proteome</keyword>
<dbReference type="STRING" id="105984.A0A427Y435"/>
<feature type="region of interest" description="Disordered" evidence="1">
    <location>
        <begin position="128"/>
        <end position="159"/>
    </location>
</feature>
<sequence length="994" mass="108984">MPYLAPRPNGKSTLLSKPPLASASVSIASTKSPISTPTSHHSSTSSTSVSSTSLQSQPLQAATNAKLPPSVPTGTGSPTVPSETLPAVGSQSTTSGGASSPGVMPAAASTTSAATGATGLPIISAPLSQAAHSQAGSTASLPPRSSNGPPSVAPSLPTVQGLTDSARFRPLDFHSASPQRLAQLGITNISPSGTDELTIHNSYLATWDGTERDRYPGKRYPFPFVVTPDDATKVAEMIHDTRLHRRRPTVIHPPVTPVPVTPTHKTRSKAAVLMTSMATATTTALRGRNRSTSTSSPSTRKVRLTAQSQSAASAWVRKQSWSRLVGVSPHGNLIARAPTQIFKTREYLALEPNESEWWLLPFLSRWPNKRKSGSVLLPVDKLELPREKDMAPLIRESESFIRDNYDPAVVLTYQRSFYKLLLRHTATVTLVLPSRGRQPPSSVTKQILQGFSRQRHSISGATAALLIHHVSGRYYDECVCDRFLGVAGELVWREIRTARLGGYIEERVLGRYLRGEVTKAAKDGYELCHNSIGQCHDIAVSILHSFHSDSIHKAGMALQSKVDHMCSLLEWGKGLTRRRTAGIRLIALQQALAYASLVGLLKDILKDSIQHHNNAEAAFAALTTAVSAGAGAASAMVGSGAERLVVASVDGAGSVLHYKLKTKHAAVQERYRRLIVDVVDKFNVEVLLQADCGNIRSLDIKSPPSDPDGLQLGCPDRYLISRPTPYDISIFKQTAINAFLAATRREGVKLSQESGRPAVTSPFNDPLSRVTLGELLAYGGHSLAAKPNRPHFAEHILQTELDKHFPPDQVDDWYTLIKCTARHITWPHWIAGNPDLPPLVRDMVESMSPGWNKQIYPFLLDGHRGHNVDSLEATENWFEAKTAMNRLRVKIQSAERRLPEEVEIVDKVRYFFCDPPRLAEYCEASCLGHYRSAHFDYITWRTEEGTWACVMDQPYNIVCSDFNCEICPDKRRHPWFAEDTPALQYHYVDRPPVK</sequence>
<name>A0A427Y435_9TREE</name>
<feature type="region of interest" description="Disordered" evidence="1">
    <location>
        <begin position="1"/>
        <end position="106"/>
    </location>
</feature>
<dbReference type="RefSeq" id="XP_028478641.1">
    <property type="nucleotide sequence ID" value="XM_028619669.1"/>
</dbReference>
<accession>A0A427Y435</accession>